<keyword evidence="6" id="KW-0238">DNA-binding</keyword>
<dbReference type="Gene3D" id="1.10.8.60">
    <property type="match status" value="1"/>
</dbReference>
<comment type="caution">
    <text evidence="15">The sequence shown here is derived from an EMBL/GenBank/DDBJ whole genome shotgun (WGS) entry which is preliminary data.</text>
</comment>
<name>A0A0R2RBI2_9BACT</name>
<dbReference type="Pfam" id="PF00072">
    <property type="entry name" value="Response_reg"/>
    <property type="match status" value="1"/>
</dbReference>
<dbReference type="GO" id="GO:0000160">
    <property type="term" value="P:phosphorelay signal transduction system"/>
    <property type="evidence" value="ECO:0007669"/>
    <property type="project" value="UniProtKB-KW"/>
</dbReference>
<dbReference type="InterPro" id="IPR025943">
    <property type="entry name" value="Sigma_54_int_dom_ATP-bd_2"/>
</dbReference>
<dbReference type="PROSITE" id="PS50045">
    <property type="entry name" value="SIGMA54_INTERACT_4"/>
    <property type="match status" value="1"/>
</dbReference>
<dbReference type="PROSITE" id="PS00676">
    <property type="entry name" value="SIGMA54_INTERACT_2"/>
    <property type="match status" value="1"/>
</dbReference>
<dbReference type="GO" id="GO:0003677">
    <property type="term" value="F:DNA binding"/>
    <property type="evidence" value="ECO:0007669"/>
    <property type="project" value="UniProtKB-KW"/>
</dbReference>
<dbReference type="SUPFAM" id="SSF52540">
    <property type="entry name" value="P-loop containing nucleoside triphosphate hydrolases"/>
    <property type="match status" value="1"/>
</dbReference>
<dbReference type="InterPro" id="IPR003593">
    <property type="entry name" value="AAA+_ATPase"/>
</dbReference>
<protein>
    <recommendedName>
        <fullName evidence="1">DNA-binding transcriptional regulator NtrC</fullName>
    </recommendedName>
    <alternativeName>
        <fullName evidence="10">Nitrogen regulation protein NR(I)</fullName>
    </alternativeName>
    <alternativeName>
        <fullName evidence="11">Nitrogen regulator I</fullName>
    </alternativeName>
</protein>
<evidence type="ECO:0000256" key="3">
    <source>
        <dbReference type="ARBA" id="ARBA00022840"/>
    </source>
</evidence>
<dbReference type="InterPro" id="IPR025944">
    <property type="entry name" value="Sigma_54_int_dom_CS"/>
</dbReference>
<evidence type="ECO:0000256" key="7">
    <source>
        <dbReference type="ARBA" id="ARBA00023159"/>
    </source>
</evidence>
<keyword evidence="2" id="KW-0547">Nucleotide-binding</keyword>
<evidence type="ECO:0000256" key="5">
    <source>
        <dbReference type="ARBA" id="ARBA00023015"/>
    </source>
</evidence>
<keyword evidence="3" id="KW-0067">ATP-binding</keyword>
<keyword evidence="8" id="KW-0804">Transcription</keyword>
<evidence type="ECO:0000256" key="8">
    <source>
        <dbReference type="ARBA" id="ARBA00023163"/>
    </source>
</evidence>
<reference evidence="15 16" key="1">
    <citation type="submission" date="2015-10" db="EMBL/GenBank/DDBJ databases">
        <title>Metagenome-Assembled Genomes uncover a global brackish microbiome.</title>
        <authorList>
            <person name="Hugerth L.W."/>
            <person name="Larsson J."/>
            <person name="Alneberg J."/>
            <person name="Lindh M.V."/>
            <person name="Legrand C."/>
            <person name="Pinhassi J."/>
            <person name="Andersson A.F."/>
        </authorList>
    </citation>
    <scope>NUCLEOTIDE SEQUENCE [LARGE SCALE GENOMIC DNA]</scope>
    <source>
        <strain evidence="15">BACL18 MAG-120507-bin52</strain>
    </source>
</reference>
<dbReference type="Proteomes" id="UP000051269">
    <property type="component" value="Unassembled WGS sequence"/>
</dbReference>
<dbReference type="EMBL" id="LIBO01000368">
    <property type="protein sequence ID" value="KRO59717.1"/>
    <property type="molecule type" value="Genomic_DNA"/>
</dbReference>
<evidence type="ECO:0000313" key="15">
    <source>
        <dbReference type="EMBL" id="KRO59717.1"/>
    </source>
</evidence>
<feature type="domain" description="Response regulatory" evidence="14">
    <location>
        <begin position="16"/>
        <end position="130"/>
    </location>
</feature>
<dbReference type="SMART" id="SM00382">
    <property type="entry name" value="AAA"/>
    <property type="match status" value="1"/>
</dbReference>
<feature type="non-terminal residue" evidence="15">
    <location>
        <position position="380"/>
    </location>
</feature>
<feature type="domain" description="Sigma-54 factor interaction" evidence="13">
    <location>
        <begin position="155"/>
        <end position="380"/>
    </location>
</feature>
<dbReference type="FunFam" id="3.40.50.300:FF:000006">
    <property type="entry name" value="DNA-binding transcriptional regulator NtrC"/>
    <property type="match status" value="1"/>
</dbReference>
<dbReference type="PROSITE" id="PS00688">
    <property type="entry name" value="SIGMA54_INTERACT_3"/>
    <property type="match status" value="1"/>
</dbReference>
<keyword evidence="12" id="KW-0597">Phosphoprotein</keyword>
<evidence type="ECO:0000256" key="9">
    <source>
        <dbReference type="ARBA" id="ARBA00023231"/>
    </source>
</evidence>
<keyword evidence="5" id="KW-0805">Transcription regulation</keyword>
<evidence type="ECO:0000256" key="4">
    <source>
        <dbReference type="ARBA" id="ARBA00023012"/>
    </source>
</evidence>
<evidence type="ECO:0000256" key="1">
    <source>
        <dbReference type="ARBA" id="ARBA00019059"/>
    </source>
</evidence>
<gene>
    <name evidence="15" type="ORF">ABR82_06945</name>
</gene>
<dbReference type="InterPro" id="IPR002078">
    <property type="entry name" value="Sigma_54_int"/>
</dbReference>
<keyword evidence="7" id="KW-0010">Activator</keyword>
<evidence type="ECO:0000256" key="6">
    <source>
        <dbReference type="ARBA" id="ARBA00023125"/>
    </source>
</evidence>
<evidence type="ECO:0000256" key="10">
    <source>
        <dbReference type="ARBA" id="ARBA00029881"/>
    </source>
</evidence>
<evidence type="ECO:0000256" key="2">
    <source>
        <dbReference type="ARBA" id="ARBA00022741"/>
    </source>
</evidence>
<organism evidence="15 16">
    <name type="scientific">Verrucomicrobia subdivision 6 bacterium BACL9 MAG-120507-bin52</name>
    <dbReference type="NCBI Taxonomy" id="1655590"/>
    <lineage>
        <taxon>Bacteria</taxon>
        <taxon>Pseudomonadati</taxon>
        <taxon>Verrucomicrobiota</taxon>
        <taxon>Verrucomicrobiia</taxon>
        <taxon>Verrucomicrobiales</taxon>
        <taxon>Verrucomicrobia subdivision 6</taxon>
    </lineage>
</organism>
<dbReference type="SUPFAM" id="SSF52172">
    <property type="entry name" value="CheY-like"/>
    <property type="match status" value="1"/>
</dbReference>
<dbReference type="InterPro" id="IPR001789">
    <property type="entry name" value="Sig_transdc_resp-reg_receiver"/>
</dbReference>
<dbReference type="InterPro" id="IPR025662">
    <property type="entry name" value="Sigma_54_int_dom_ATP-bd_1"/>
</dbReference>
<dbReference type="Pfam" id="PF00158">
    <property type="entry name" value="Sigma54_activat"/>
    <property type="match status" value="1"/>
</dbReference>
<dbReference type="Pfam" id="PF25601">
    <property type="entry name" value="AAA_lid_14"/>
    <property type="match status" value="1"/>
</dbReference>
<keyword evidence="9" id="KW-0535">Nitrogen fixation</keyword>
<evidence type="ECO:0000259" key="13">
    <source>
        <dbReference type="PROSITE" id="PS50045"/>
    </source>
</evidence>
<sequence>MEGWMSPKKSSSAAQRILIVDDEADVVYSFQRVLADEPVEVVGVTSGLEGLKRLKKEAYDLVLLDVRIGAEHGIEIFRQIRKENPRQLVIVMTAHGTAQTAIEAMKLGAFDYILKPFDVPELLSILRRALQTAASMRELVPTEGKHAPDEKAPGLIGTSPAMQKIYKLVGQVARSEASVLLLGESGTGKELVARAIYANSPLAARPYVAINCAAIPDTLLESELFGHERGAFTGALTQRIGKFERADGGTIFLDEIGDMPLALQAKLLRVLQNGEFQRLGGDQTLRTKVRVIAATNKDLMAMVKEKTFREDLYYRIHVVQIQLPPLRERLEDVFPLAEHFLNRAGKDRGLKFSTASKKALQSWRWPGNVRELENAITRAV</sequence>
<dbReference type="InterPro" id="IPR058031">
    <property type="entry name" value="AAA_lid_NorR"/>
</dbReference>
<dbReference type="GO" id="GO:0006355">
    <property type="term" value="P:regulation of DNA-templated transcription"/>
    <property type="evidence" value="ECO:0007669"/>
    <property type="project" value="InterPro"/>
</dbReference>
<proteinExistence type="predicted"/>
<dbReference type="Gene3D" id="3.40.50.300">
    <property type="entry name" value="P-loop containing nucleotide triphosphate hydrolases"/>
    <property type="match status" value="1"/>
</dbReference>
<dbReference type="Gene3D" id="3.40.50.2300">
    <property type="match status" value="1"/>
</dbReference>
<dbReference type="InterPro" id="IPR011006">
    <property type="entry name" value="CheY-like_superfamily"/>
</dbReference>
<dbReference type="PROSITE" id="PS50110">
    <property type="entry name" value="RESPONSE_REGULATORY"/>
    <property type="match status" value="1"/>
</dbReference>
<dbReference type="CDD" id="cd00009">
    <property type="entry name" value="AAA"/>
    <property type="match status" value="1"/>
</dbReference>
<feature type="modified residue" description="4-aspartylphosphate" evidence="12">
    <location>
        <position position="65"/>
    </location>
</feature>
<keyword evidence="4" id="KW-0902">Two-component regulatory system</keyword>
<dbReference type="PANTHER" id="PTHR32071:SF95">
    <property type="entry name" value="DNA-BINDING TRANSCRIPTIONAL REGULATOR NTRC"/>
    <property type="match status" value="1"/>
</dbReference>
<evidence type="ECO:0000259" key="14">
    <source>
        <dbReference type="PROSITE" id="PS50110"/>
    </source>
</evidence>
<dbReference type="AlphaFoldDB" id="A0A0R2RBI2"/>
<accession>A0A0R2RBI2</accession>
<evidence type="ECO:0000256" key="12">
    <source>
        <dbReference type="PROSITE-ProRule" id="PRU00169"/>
    </source>
</evidence>
<dbReference type="PROSITE" id="PS00675">
    <property type="entry name" value="SIGMA54_INTERACT_1"/>
    <property type="match status" value="1"/>
</dbReference>
<dbReference type="GO" id="GO:0005524">
    <property type="term" value="F:ATP binding"/>
    <property type="evidence" value="ECO:0007669"/>
    <property type="project" value="UniProtKB-KW"/>
</dbReference>
<dbReference type="PANTHER" id="PTHR32071">
    <property type="entry name" value="TRANSCRIPTIONAL REGULATORY PROTEIN"/>
    <property type="match status" value="1"/>
</dbReference>
<evidence type="ECO:0000256" key="11">
    <source>
        <dbReference type="ARBA" id="ARBA00031910"/>
    </source>
</evidence>
<evidence type="ECO:0000313" key="16">
    <source>
        <dbReference type="Proteomes" id="UP000051269"/>
    </source>
</evidence>
<dbReference type="InterPro" id="IPR027417">
    <property type="entry name" value="P-loop_NTPase"/>
</dbReference>
<dbReference type="SMART" id="SM00448">
    <property type="entry name" value="REC"/>
    <property type="match status" value="1"/>
</dbReference>